<dbReference type="AlphaFoldDB" id="A0A9D9HHM8"/>
<evidence type="ECO:0000313" key="2">
    <source>
        <dbReference type="Proteomes" id="UP000823661"/>
    </source>
</evidence>
<gene>
    <name evidence="1" type="ORF">IAC06_04125</name>
</gene>
<reference evidence="1" key="2">
    <citation type="journal article" date="2021" name="PeerJ">
        <title>Extensive microbial diversity within the chicken gut microbiome revealed by metagenomics and culture.</title>
        <authorList>
            <person name="Gilroy R."/>
            <person name="Ravi A."/>
            <person name="Getino M."/>
            <person name="Pursley I."/>
            <person name="Horton D.L."/>
            <person name="Alikhan N.F."/>
            <person name="Baker D."/>
            <person name="Gharbi K."/>
            <person name="Hall N."/>
            <person name="Watson M."/>
            <person name="Adriaenssens E.M."/>
            <person name="Foster-Nyarko E."/>
            <person name="Jarju S."/>
            <person name="Secka A."/>
            <person name="Antonio M."/>
            <person name="Oren A."/>
            <person name="Chaudhuri R.R."/>
            <person name="La Ragione R."/>
            <person name="Hildebrand F."/>
            <person name="Pallen M.J."/>
        </authorList>
    </citation>
    <scope>NUCLEOTIDE SEQUENCE</scope>
    <source>
        <strain evidence="1">B1-20833</strain>
    </source>
</reference>
<feature type="non-terminal residue" evidence="1">
    <location>
        <position position="1142"/>
    </location>
</feature>
<accession>A0A9D9HHM8</accession>
<dbReference type="Proteomes" id="UP000823661">
    <property type="component" value="Unassembled WGS sequence"/>
</dbReference>
<reference evidence="1" key="1">
    <citation type="submission" date="2020-10" db="EMBL/GenBank/DDBJ databases">
        <authorList>
            <person name="Gilroy R."/>
        </authorList>
    </citation>
    <scope>NUCLEOTIDE SEQUENCE</scope>
    <source>
        <strain evidence="1">B1-20833</strain>
    </source>
</reference>
<sequence length="1142" mass="125384">MAGKVADSLSGAAIDARITFGKIHFKPFNTLIIRDLNVIDSKPDTTGGRDAVDTLFTSGYIVARFTLKGLTGESIDIASASVRDATFNLVLEEGDFTTNLTRMFRIPADRIRKGPKDKEIFHIRNVELAGTRFTMKNHTSRRHGTGEAGIDWNDLDVSDIKVKGRHLRLTGKIMSGELDELSFKEKSGYSVKSISGRTRTGQGVALIEDIRLKDSWSNIDIPYFTMQYETDDDFAEFISKVKMNGIIRPSSVSMNTIGYFAPALKGNTADISISGGFSGTVSDLAFNDLVFSTEGGKVSGKLSGRLSGLPDTEKMAASLKMQEISFTTSSLNGLIERWTGSPVDNLDSYAPGKRFRLYGNLSGRLDNMSIKGSVYSGIGRLRADIDIKGIAAGNREKSISGILMTKDLDLGKAAGNLPVHQCSMEAAFKATLDKENPSLAIDSLKIDRLNFNGYDYSGIAATGTLSGRQFNGKVICNDPNLSFMFQGIFSFSGKTSNALYRFYANIGYADLYALNLDRRGRSMLSLQTNANFTRTAKGDMLGNVDVADIILENAHGRYDIGDIRLSSFTGNGRYRIRLTSGFADGAYSGTAPLTSFFRDLGGTTIKREVPSLFSQTAESHSGNSYEFSFRTMDTMGLLAFLAPGMYIEEDSSVKVTIDADGRFNGYVRSGRIAMKEQYIKDIDFTINNSDNVLAGEMKSESIYVATVMMKNNSLKMFADDNHVGIEFSYDNQDILENRGELVITGDVSMPEEGRPVFDVRFLPSSVYLNSREWNIYPSEIHIDGKDIEVKNIEFRSGEQSILAEGGFSQNRADTLDVRLDRFDISIANPLIGEHFGLEGAVSGLARITSPSQDRGVLMDLLCHSASIGGERIGDIYVRSGWNSAYRRFDISAENDLDGRRSLSVAGSYTPSRKYADIYADLDMLDLGYAAPFLEGIFSDAGGSVSGKFTAEGPLDNISVRSEGARLNDAELTIAYTNVGYIADGPFHIDESGIYFDNVTIRDRYDNPGRITGMIGYDHFRDMYFDIGIEVDRIEAVNLEETESSVFYGHLFATGRISVSGPVHSIQLSAEAATARNGELHIPIASSLTAGSTNLLKFKEPVSETEVDPYEQMMTRFRKQEKISENFSLKLSVSTTPEVEAFV</sequence>
<dbReference type="EMBL" id="JADIMI010000039">
    <property type="protein sequence ID" value="MBO8452056.1"/>
    <property type="molecule type" value="Genomic_DNA"/>
</dbReference>
<comment type="caution">
    <text evidence="1">The sequence shown here is derived from an EMBL/GenBank/DDBJ whole genome shotgun (WGS) entry which is preliminary data.</text>
</comment>
<protein>
    <submittedName>
        <fullName evidence="1">Uncharacterized protein</fullName>
    </submittedName>
</protein>
<evidence type="ECO:0000313" key="1">
    <source>
        <dbReference type="EMBL" id="MBO8452056.1"/>
    </source>
</evidence>
<proteinExistence type="predicted"/>
<name>A0A9D9HHM8_9BACT</name>
<organism evidence="1 2">
    <name type="scientific">Candidatus Cryptobacteroides intestinavium</name>
    <dbReference type="NCBI Taxonomy" id="2840766"/>
    <lineage>
        <taxon>Bacteria</taxon>
        <taxon>Pseudomonadati</taxon>
        <taxon>Bacteroidota</taxon>
        <taxon>Bacteroidia</taxon>
        <taxon>Bacteroidales</taxon>
        <taxon>Candidatus Cryptobacteroides</taxon>
    </lineage>
</organism>